<keyword evidence="3" id="KW-0689">Ribosomal protein</keyword>
<gene>
    <name evidence="9" type="ORF">G7Z17_g4632</name>
</gene>
<reference evidence="9" key="1">
    <citation type="submission" date="2020-03" db="EMBL/GenBank/DDBJ databases">
        <title>Draft Genome Sequence of Cylindrodendrum hubeiense.</title>
        <authorList>
            <person name="Buettner E."/>
            <person name="Kellner H."/>
        </authorList>
    </citation>
    <scope>NUCLEOTIDE SEQUENCE</scope>
    <source>
        <strain evidence="9">IHI 201604</strain>
    </source>
</reference>
<keyword evidence="5" id="KW-0687">Ribonucleoprotein</keyword>
<dbReference type="EMBL" id="JAANBB010000068">
    <property type="protein sequence ID" value="KAF7551992.1"/>
    <property type="molecule type" value="Genomic_DNA"/>
</dbReference>
<dbReference type="CDD" id="cd23701">
    <property type="entry name" value="At1g26750"/>
    <property type="match status" value="1"/>
</dbReference>
<comment type="similarity">
    <text evidence="2">Belongs to the mitochondrion-specific ribosomal protein mS23 family.</text>
</comment>
<evidence type="ECO:0000256" key="5">
    <source>
        <dbReference type="ARBA" id="ARBA00023274"/>
    </source>
</evidence>
<keyword evidence="4" id="KW-0496">Mitochondrion</keyword>
<evidence type="ECO:0000256" key="4">
    <source>
        <dbReference type="ARBA" id="ARBA00023128"/>
    </source>
</evidence>
<dbReference type="GO" id="GO:0003735">
    <property type="term" value="F:structural constituent of ribosome"/>
    <property type="evidence" value="ECO:0007669"/>
    <property type="project" value="InterPro"/>
</dbReference>
<dbReference type="GO" id="GO:0005763">
    <property type="term" value="C:mitochondrial small ribosomal subunit"/>
    <property type="evidence" value="ECO:0007669"/>
    <property type="project" value="InterPro"/>
</dbReference>
<feature type="region of interest" description="Disordered" evidence="8">
    <location>
        <begin position="1"/>
        <end position="53"/>
    </location>
</feature>
<dbReference type="AlphaFoldDB" id="A0A9P5H8J2"/>
<dbReference type="InterPro" id="IPR059242">
    <property type="entry name" value="mS23_dom"/>
</dbReference>
<evidence type="ECO:0000256" key="1">
    <source>
        <dbReference type="ARBA" id="ARBA00004173"/>
    </source>
</evidence>
<name>A0A9P5H8J2_9HYPO</name>
<sequence length="289" mass="33810">MEFYQQTGEHSRQAPRSRSRFPAGLTIRRPPKFPLRHRRPSRSRNTRPPTSQRQLTYQTLAMGGRQIRPAKVYQTVTQELNQRILGSSASNPPPWYNIMTSVPPAESLVRTLSPNRWATNPKAKKPKNLFRPQRIAYLEDSLRNTFYKDHPWELARPRVILELDGKDYQRVVQRQMWLMNNEKMTKRNAYDVTRREFYRIRQEEQIEKRVAVEEARHVGAYFGKSRIDVAHHLEDREFENWKVWAGKETERQEALRNSEVEGFGAEEEAEVDADAAPDAVVAAVAETKV</sequence>
<evidence type="ECO:0000256" key="7">
    <source>
        <dbReference type="ARBA" id="ARBA00035421"/>
    </source>
</evidence>
<comment type="subcellular location">
    <subcellularLocation>
        <location evidence="1">Mitochondrion</location>
    </subcellularLocation>
</comment>
<dbReference type="PANTHER" id="PTHR37799:SF1">
    <property type="entry name" value="SMALL RIBOSOMAL SUBUNIT PROTEIN MS23"/>
    <property type="match status" value="1"/>
</dbReference>
<protein>
    <recommendedName>
        <fullName evidence="6">Small ribosomal subunit protein mS23</fullName>
    </recommendedName>
    <alternativeName>
        <fullName evidence="7">37S ribosomal protein S25, mitochondrial</fullName>
    </alternativeName>
</protein>
<evidence type="ECO:0000313" key="10">
    <source>
        <dbReference type="Proteomes" id="UP000722485"/>
    </source>
</evidence>
<dbReference type="InterPro" id="IPR016939">
    <property type="entry name" value="Ribosomal_mS23_fun"/>
</dbReference>
<comment type="caution">
    <text evidence="9">The sequence shown here is derived from an EMBL/GenBank/DDBJ whole genome shotgun (WGS) entry which is preliminary data.</text>
</comment>
<evidence type="ECO:0000256" key="3">
    <source>
        <dbReference type="ARBA" id="ARBA00022980"/>
    </source>
</evidence>
<evidence type="ECO:0000256" key="6">
    <source>
        <dbReference type="ARBA" id="ARBA00035137"/>
    </source>
</evidence>
<keyword evidence="10" id="KW-1185">Reference proteome</keyword>
<dbReference type="OrthoDB" id="5542239at2759"/>
<evidence type="ECO:0000256" key="2">
    <source>
        <dbReference type="ARBA" id="ARBA00009864"/>
    </source>
</evidence>
<evidence type="ECO:0000256" key="8">
    <source>
        <dbReference type="SAM" id="MobiDB-lite"/>
    </source>
</evidence>
<dbReference type="PANTHER" id="PTHR37799">
    <property type="entry name" value="37S RIBOSOMAL PROTEIN S25, MITOCHONDRIAL"/>
    <property type="match status" value="1"/>
</dbReference>
<accession>A0A9P5H8J2</accession>
<organism evidence="9 10">
    <name type="scientific">Cylindrodendrum hubeiense</name>
    <dbReference type="NCBI Taxonomy" id="595255"/>
    <lineage>
        <taxon>Eukaryota</taxon>
        <taxon>Fungi</taxon>
        <taxon>Dikarya</taxon>
        <taxon>Ascomycota</taxon>
        <taxon>Pezizomycotina</taxon>
        <taxon>Sordariomycetes</taxon>
        <taxon>Hypocreomycetidae</taxon>
        <taxon>Hypocreales</taxon>
        <taxon>Nectriaceae</taxon>
        <taxon>Cylindrodendrum</taxon>
    </lineage>
</organism>
<proteinExistence type="inferred from homology"/>
<dbReference type="Pfam" id="PF13741">
    <property type="entry name" value="MRP-S25"/>
    <property type="match status" value="1"/>
</dbReference>
<feature type="compositionally biased region" description="Basic residues" evidence="8">
    <location>
        <begin position="29"/>
        <end position="45"/>
    </location>
</feature>
<dbReference type="Proteomes" id="UP000722485">
    <property type="component" value="Unassembled WGS sequence"/>
</dbReference>
<evidence type="ECO:0000313" key="9">
    <source>
        <dbReference type="EMBL" id="KAF7551992.1"/>
    </source>
</evidence>